<dbReference type="Gene3D" id="3.40.50.1820">
    <property type="entry name" value="alpha/beta hydrolase"/>
    <property type="match status" value="1"/>
</dbReference>
<dbReference type="SUPFAM" id="SSF82171">
    <property type="entry name" value="DPP6 N-terminal domain-like"/>
    <property type="match status" value="1"/>
</dbReference>
<dbReference type="GO" id="GO:0006508">
    <property type="term" value="P:proteolysis"/>
    <property type="evidence" value="ECO:0007669"/>
    <property type="project" value="InterPro"/>
</dbReference>
<dbReference type="EMBL" id="CP014782">
    <property type="protein sequence ID" value="AQS38441.1"/>
    <property type="molecule type" value="Genomic_DNA"/>
</dbReference>
<keyword evidence="4" id="KW-0645">Protease</keyword>
<keyword evidence="4" id="KW-0031">Aminopeptidase</keyword>
<gene>
    <name evidence="4" type="ORF">Sps_03305</name>
</gene>
<evidence type="ECO:0000256" key="1">
    <source>
        <dbReference type="ARBA" id="ARBA00022801"/>
    </source>
</evidence>
<keyword evidence="5" id="KW-1185">Reference proteome</keyword>
<feature type="signal peptide" evidence="2">
    <location>
        <begin position="1"/>
        <end position="21"/>
    </location>
</feature>
<dbReference type="PANTHER" id="PTHR42776:SF27">
    <property type="entry name" value="DIPEPTIDYL PEPTIDASE FAMILY MEMBER 6"/>
    <property type="match status" value="1"/>
</dbReference>
<dbReference type="PANTHER" id="PTHR42776">
    <property type="entry name" value="SERINE PEPTIDASE S9 FAMILY MEMBER"/>
    <property type="match status" value="1"/>
</dbReference>
<feature type="domain" description="Peptidase S9 prolyl oligopeptidase catalytic" evidence="3">
    <location>
        <begin position="443"/>
        <end position="653"/>
    </location>
</feature>
<proteinExistence type="predicted"/>
<dbReference type="GO" id="GO:0004252">
    <property type="term" value="F:serine-type endopeptidase activity"/>
    <property type="evidence" value="ECO:0007669"/>
    <property type="project" value="InterPro"/>
</dbReference>
<accession>A0A1S6HSF4</accession>
<dbReference type="GO" id="GO:0004177">
    <property type="term" value="F:aminopeptidase activity"/>
    <property type="evidence" value="ECO:0007669"/>
    <property type="project" value="UniProtKB-KW"/>
</dbReference>
<organism evidence="4 5">
    <name type="scientific">Shewanella psychrophila</name>
    <dbReference type="NCBI Taxonomy" id="225848"/>
    <lineage>
        <taxon>Bacteria</taxon>
        <taxon>Pseudomonadati</taxon>
        <taxon>Pseudomonadota</taxon>
        <taxon>Gammaproteobacteria</taxon>
        <taxon>Alteromonadales</taxon>
        <taxon>Shewanellaceae</taxon>
        <taxon>Shewanella</taxon>
    </lineage>
</organism>
<dbReference type="SUPFAM" id="SSF53474">
    <property type="entry name" value="alpha/beta-Hydrolases"/>
    <property type="match status" value="1"/>
</dbReference>
<evidence type="ECO:0000313" key="5">
    <source>
        <dbReference type="Proteomes" id="UP000189545"/>
    </source>
</evidence>
<sequence>MKLIKWFSLSCLLLNSLIVQAQTNDLIAKFSRSTEYSNVKISPNGEYLSVLTSKEGKKMLMILDAISKKPTHVIHFPGNAQVGNYEWVNHERIVLQKEYLKGWKDHPQYYGELMAVNADGSQAKYLFGYKGGEMQTGSRLKKNTPIRATAYILDPLPKDERFMLVQALPWGSGGSNTAENRQRVYKVDVYKGTRKKITTSPIPYARFLNDDEGKVHFVSGTRDYISSTLFYRQDSKWVDTDKLNLNLSQMSPIAFGENSDSVYVVGSENGKPKGVYLVSIKTGTKKLISQDKIVDPSNIWLNKISKKLYAVEYENGYPTYEFVDKKDTHAKYVKQLLASLPGHQIHLVSETNDGSQFIIKAFNDRNPGDYYLFNSKMVKLEYLVSQKKWLDPELMAEVKPITFTSRDGKQIHGYLTLPNNKEAKDLPLVVNPHGGPHGPRDWWGFDTQNQLIASQGAAVLQVNFRGSGGYGDSFEYAGHQKWGTEIQYDIIDATRYVIEQGYVDKERICIVGGSFGGYSALQSSIIEPDLFKCAIGFAGVYDLELMFEEGDVQGRKAGRKYLTEVLGTDEATLAKMSPSHNVNKLKVKLLLVHGGEDERAPIEQLESLEDALKEINYPYEKLIMDDEGHGFYNDEHQEKYYKLMMAFLETNLKL</sequence>
<dbReference type="InterPro" id="IPR002470">
    <property type="entry name" value="Peptidase_S9A"/>
</dbReference>
<dbReference type="OrthoDB" id="4269629at2"/>
<keyword evidence="2" id="KW-0732">Signal</keyword>
<dbReference type="PRINTS" id="PR00862">
    <property type="entry name" value="PROLIGOPTASE"/>
</dbReference>
<dbReference type="Pfam" id="PF00326">
    <property type="entry name" value="Peptidase_S9"/>
    <property type="match status" value="1"/>
</dbReference>
<dbReference type="FunFam" id="3.40.50.1820:FF:000442">
    <property type="entry name" value="Subfamily S9C unassigned peptidase"/>
    <property type="match status" value="1"/>
</dbReference>
<dbReference type="STRING" id="225848.Sps_03305"/>
<evidence type="ECO:0000256" key="2">
    <source>
        <dbReference type="SAM" id="SignalP"/>
    </source>
</evidence>
<dbReference type="InterPro" id="IPR001375">
    <property type="entry name" value="Peptidase_S9_cat"/>
</dbReference>
<feature type="chain" id="PRO_5012322912" evidence="2">
    <location>
        <begin position="22"/>
        <end position="654"/>
    </location>
</feature>
<name>A0A1S6HSF4_9GAMM</name>
<evidence type="ECO:0000259" key="3">
    <source>
        <dbReference type="Pfam" id="PF00326"/>
    </source>
</evidence>
<dbReference type="AlphaFoldDB" id="A0A1S6HSF4"/>
<dbReference type="Proteomes" id="UP000189545">
    <property type="component" value="Chromosome"/>
</dbReference>
<dbReference type="InterPro" id="IPR029058">
    <property type="entry name" value="AB_hydrolase_fold"/>
</dbReference>
<keyword evidence="1" id="KW-0378">Hydrolase</keyword>
<evidence type="ECO:0000313" key="4">
    <source>
        <dbReference type="EMBL" id="AQS38441.1"/>
    </source>
</evidence>
<dbReference type="KEGG" id="spsw:Sps_03305"/>
<reference evidence="4 5" key="1">
    <citation type="submission" date="2016-03" db="EMBL/GenBank/DDBJ databases">
        <title>Complete genome sequence of Shewanella psychrophila WP2, a deep sea bacterium isolated from west Pacific sediment.</title>
        <authorList>
            <person name="Xu G."/>
            <person name="Jian H."/>
        </authorList>
    </citation>
    <scope>NUCLEOTIDE SEQUENCE [LARGE SCALE GENOMIC DNA]</scope>
    <source>
        <strain evidence="4 5">WP2</strain>
    </source>
</reference>
<protein>
    <submittedName>
        <fullName evidence="4">Dipeptidyl aminopeptidase/acylaminoacyl peptidase</fullName>
    </submittedName>
</protein>
<dbReference type="RefSeq" id="WP_077753486.1">
    <property type="nucleotide sequence ID" value="NZ_CP014782.1"/>
</dbReference>